<keyword evidence="1" id="KW-0540">Nuclease</keyword>
<protein>
    <submittedName>
        <fullName evidence="1">Endonuclease/exonuclease/phosphatase</fullName>
    </submittedName>
</protein>
<accession>A0A6L6XGR6</accession>
<proteinExistence type="predicted"/>
<evidence type="ECO:0000313" key="1">
    <source>
        <dbReference type="EMBL" id="MVQ46122.1"/>
    </source>
</evidence>
<keyword evidence="1" id="KW-0255">Endonuclease</keyword>
<dbReference type="GO" id="GO:0004519">
    <property type="term" value="F:endonuclease activity"/>
    <property type="evidence" value="ECO:0007669"/>
    <property type="project" value="UniProtKB-KW"/>
</dbReference>
<dbReference type="RefSeq" id="WP_055155757.1">
    <property type="nucleotide sequence ID" value="NZ_JADNJF010000037.1"/>
</dbReference>
<dbReference type="Gene3D" id="3.60.10.10">
    <property type="entry name" value="Endonuclease/exonuclease/phosphatase"/>
    <property type="match status" value="1"/>
</dbReference>
<dbReference type="AlphaFoldDB" id="A0A6L6XGR6"/>
<name>A0A6L6XGR6_9FIRM</name>
<comment type="caution">
    <text evidence="1">The sequence shown here is derived from an EMBL/GenBank/DDBJ whole genome shotgun (WGS) entry which is preliminary data.</text>
</comment>
<dbReference type="SUPFAM" id="SSF56219">
    <property type="entry name" value="DNase I-like"/>
    <property type="match status" value="1"/>
</dbReference>
<evidence type="ECO:0000313" key="2">
    <source>
        <dbReference type="Proteomes" id="UP000479531"/>
    </source>
</evidence>
<sequence length="266" mass="30975">MKKLRVCFWNTNKNENINEYISDIIVEQEIDILALAEYESDIEELKKMLALYNIVIEQAITIGCDRITILKRKANIQPAFQNKYCSMQIIDNMYLLACLHLPSKLYADVLKRGIAIARIVEEIQIQEEKLGIEKTIIVGDINENPYETGCLGASGFHGIPVYKDTMKKYRVIMDESFKMFYNPMWNLLGDFSFPPGTYYYSGNEVENSFWNVYDQVMIRPCLRGQFVDDELKILCETKKRKLIDANNHPDKKISDHLPIVFEIMED</sequence>
<dbReference type="Proteomes" id="UP000479531">
    <property type="component" value="Unassembled WGS sequence"/>
</dbReference>
<dbReference type="GO" id="GO:0004527">
    <property type="term" value="F:exonuclease activity"/>
    <property type="evidence" value="ECO:0007669"/>
    <property type="project" value="UniProtKB-KW"/>
</dbReference>
<reference evidence="1 2" key="1">
    <citation type="submission" date="2019-10" db="EMBL/GenBank/DDBJ databases">
        <title>Roseburia spp. ameliorate alcoholic fatty liver via restoration of gut barrier function.</title>
        <authorList>
            <person name="Seo B."/>
            <person name="Ko G."/>
        </authorList>
    </citation>
    <scope>NUCLEOTIDE SEQUENCE [LARGE SCALE GENOMIC DNA]</scope>
    <source>
        <strain evidence="1 2">SNUG30017</strain>
    </source>
</reference>
<dbReference type="EMBL" id="WGGT01000012">
    <property type="protein sequence ID" value="MVQ46122.1"/>
    <property type="molecule type" value="Genomic_DNA"/>
</dbReference>
<keyword evidence="1" id="KW-0378">Hydrolase</keyword>
<keyword evidence="1" id="KW-0269">Exonuclease</keyword>
<gene>
    <name evidence="1" type="ORF">GCK47_10515</name>
</gene>
<organism evidence="1 2">
    <name type="scientific">Roseburia intestinalis</name>
    <dbReference type="NCBI Taxonomy" id="166486"/>
    <lineage>
        <taxon>Bacteria</taxon>
        <taxon>Bacillati</taxon>
        <taxon>Bacillota</taxon>
        <taxon>Clostridia</taxon>
        <taxon>Lachnospirales</taxon>
        <taxon>Lachnospiraceae</taxon>
        <taxon>Roseburia</taxon>
    </lineage>
</organism>
<dbReference type="InterPro" id="IPR036691">
    <property type="entry name" value="Endo/exonu/phosph_ase_sf"/>
</dbReference>